<reference evidence="1 2" key="1">
    <citation type="submission" date="2019-10" db="EMBL/GenBank/DDBJ databases">
        <title>Alcanivorax sp.PA15-N-34 draft genome sequence.</title>
        <authorList>
            <person name="Liao X."/>
            <person name="Shao Z."/>
        </authorList>
    </citation>
    <scope>NUCLEOTIDE SEQUENCE [LARGE SCALE GENOMIC DNA]</scope>
    <source>
        <strain evidence="1 2">PA15-N-34</strain>
    </source>
</reference>
<evidence type="ECO:0000313" key="2">
    <source>
        <dbReference type="Proteomes" id="UP000469421"/>
    </source>
</evidence>
<comment type="caution">
    <text evidence="1">The sequence shown here is derived from an EMBL/GenBank/DDBJ whole genome shotgun (WGS) entry which is preliminary data.</text>
</comment>
<keyword evidence="2" id="KW-1185">Reference proteome</keyword>
<protein>
    <recommendedName>
        <fullName evidence="3">GIY-YIG domain-containing protein</fullName>
    </recommendedName>
</protein>
<dbReference type="RefSeq" id="WP_153498641.1">
    <property type="nucleotide sequence ID" value="NZ_WIRE01000001.1"/>
</dbReference>
<name>A0A6N7LPP0_9GAMM</name>
<proteinExistence type="predicted"/>
<sequence>MLEMKVRVGPEAFSGGSFVYVWMDQGRRPIYVGETGKSVSDRIGLHIRGKERSGAILSKIIHERNMPEQEYIVLAFPIDTPLLEKIAKENGAAANSASFNRARKALERRVYDLLSEHYDNLHQARGCRWRAESGAQFAGDVLEACRSRTQST</sequence>
<accession>A0A6N7LPP0</accession>
<dbReference type="AlphaFoldDB" id="A0A6N7LPP0"/>
<evidence type="ECO:0008006" key="3">
    <source>
        <dbReference type="Google" id="ProtNLM"/>
    </source>
</evidence>
<dbReference type="EMBL" id="WIRE01000001">
    <property type="protein sequence ID" value="MQX51872.1"/>
    <property type="molecule type" value="Genomic_DNA"/>
</dbReference>
<gene>
    <name evidence="1" type="ORF">GFN93_01335</name>
</gene>
<dbReference type="Proteomes" id="UP000469421">
    <property type="component" value="Unassembled WGS sequence"/>
</dbReference>
<evidence type="ECO:0000313" key="1">
    <source>
        <dbReference type="EMBL" id="MQX51872.1"/>
    </source>
</evidence>
<organism evidence="1 2">
    <name type="scientific">Alcanivorax sediminis</name>
    <dbReference type="NCBI Taxonomy" id="2663008"/>
    <lineage>
        <taxon>Bacteria</taxon>
        <taxon>Pseudomonadati</taxon>
        <taxon>Pseudomonadota</taxon>
        <taxon>Gammaproteobacteria</taxon>
        <taxon>Oceanospirillales</taxon>
        <taxon>Alcanivoracaceae</taxon>
        <taxon>Alcanivorax</taxon>
    </lineage>
</organism>